<reference evidence="1 2" key="1">
    <citation type="submission" date="2018-05" db="EMBL/GenBank/DDBJ databases">
        <title>Evolution of small genomes with special reference to Mycobacterium leprae.</title>
        <authorList>
            <person name="Mohanty P.S."/>
            <person name="Bansal A.K."/>
            <person name="Gupta U.D."/>
            <person name="Naaz F."/>
            <person name="Dwivedi V.D."/>
            <person name="Singh H."/>
            <person name="Gupta G."/>
            <person name="Sharma S."/>
            <person name="Arora M."/>
        </authorList>
    </citation>
    <scope>NUCLEOTIDE SEQUENCE [LARGE SCALE GENOMIC DNA]</scope>
    <source>
        <strain evidence="1 2">MRHRU-235-G</strain>
    </source>
</reference>
<dbReference type="AlphaFoldDB" id="A0AAD0KTS0"/>
<accession>A0AAD0KTS0</accession>
<proteinExistence type="predicted"/>
<evidence type="ECO:0000313" key="2">
    <source>
        <dbReference type="Proteomes" id="UP000249682"/>
    </source>
</evidence>
<sequence>MPGGSSVWLANTTSTFGTKGRQSLLAQAHSAVLKWPQPAATSIATVIPQHPIDADQIDDVHIYLITSIRNLITIEISYCDVNCVIFWPVSLGFG</sequence>
<evidence type="ECO:0000313" key="1">
    <source>
        <dbReference type="EMBL" id="AWV48627.1"/>
    </source>
</evidence>
<name>A0AAD0KTS0_MYCLR</name>
<organism evidence="1 2">
    <name type="scientific">Mycobacterium leprae</name>
    <dbReference type="NCBI Taxonomy" id="1769"/>
    <lineage>
        <taxon>Bacteria</taxon>
        <taxon>Bacillati</taxon>
        <taxon>Actinomycetota</taxon>
        <taxon>Actinomycetes</taxon>
        <taxon>Mycobacteriales</taxon>
        <taxon>Mycobacteriaceae</taxon>
        <taxon>Mycobacterium</taxon>
    </lineage>
</organism>
<dbReference type="EMBL" id="CP029543">
    <property type="protein sequence ID" value="AWV48627.1"/>
    <property type="molecule type" value="Genomic_DNA"/>
</dbReference>
<gene>
    <name evidence="1" type="ORF">DIJ64_12855</name>
</gene>
<dbReference type="Proteomes" id="UP000249682">
    <property type="component" value="Chromosome"/>
</dbReference>
<protein>
    <submittedName>
        <fullName evidence="1">Uncharacterized protein</fullName>
    </submittedName>
</protein>